<sequence>MSVSNEAVENVVPMETGPSAKGVVPVGKNTNSLSTNSDDCFGPGPIKCPSERFTMPWECVLHQPCTRKIEF</sequence>
<dbReference type="EMBL" id="CP045899">
    <property type="protein sequence ID" value="QQP40727.1"/>
    <property type="molecule type" value="Genomic_DNA"/>
</dbReference>
<proteinExistence type="predicted"/>
<gene>
    <name evidence="2" type="ORF">FKW44_014874</name>
</gene>
<reference evidence="3" key="1">
    <citation type="submission" date="2021-01" db="EMBL/GenBank/DDBJ databases">
        <title>Caligus Genome Assembly.</title>
        <authorList>
            <person name="Gallardo-Escarate C."/>
        </authorList>
    </citation>
    <scope>NUCLEOTIDE SEQUENCE [LARGE SCALE GENOMIC DNA]</scope>
</reference>
<evidence type="ECO:0000313" key="3">
    <source>
        <dbReference type="Proteomes" id="UP000595437"/>
    </source>
</evidence>
<name>A0A7T8GZK8_CALRO</name>
<dbReference type="AlphaFoldDB" id="A0A7T8GZK8"/>
<accession>A0A7T8GZK8</accession>
<feature type="region of interest" description="Disordered" evidence="1">
    <location>
        <begin position="1"/>
        <end position="29"/>
    </location>
</feature>
<organism evidence="2 3">
    <name type="scientific">Caligus rogercresseyi</name>
    <name type="common">Sea louse</name>
    <dbReference type="NCBI Taxonomy" id="217165"/>
    <lineage>
        <taxon>Eukaryota</taxon>
        <taxon>Metazoa</taxon>
        <taxon>Ecdysozoa</taxon>
        <taxon>Arthropoda</taxon>
        <taxon>Crustacea</taxon>
        <taxon>Multicrustacea</taxon>
        <taxon>Hexanauplia</taxon>
        <taxon>Copepoda</taxon>
        <taxon>Siphonostomatoida</taxon>
        <taxon>Caligidae</taxon>
        <taxon>Caligus</taxon>
    </lineage>
</organism>
<evidence type="ECO:0000256" key="1">
    <source>
        <dbReference type="SAM" id="MobiDB-lite"/>
    </source>
</evidence>
<dbReference type="Proteomes" id="UP000595437">
    <property type="component" value="Chromosome 10"/>
</dbReference>
<keyword evidence="3" id="KW-1185">Reference proteome</keyword>
<protein>
    <submittedName>
        <fullName evidence="2">Uncharacterized protein</fullName>
    </submittedName>
</protein>
<evidence type="ECO:0000313" key="2">
    <source>
        <dbReference type="EMBL" id="QQP40727.1"/>
    </source>
</evidence>